<dbReference type="RefSeq" id="WP_344665552.1">
    <property type="nucleotide sequence ID" value="NZ_BAAAQN010000010.1"/>
</dbReference>
<gene>
    <name evidence="2" type="ORF">GCM10009839_23330</name>
</gene>
<organism evidence="2 3">
    <name type="scientific">Catenulispora yoronensis</name>
    <dbReference type="NCBI Taxonomy" id="450799"/>
    <lineage>
        <taxon>Bacteria</taxon>
        <taxon>Bacillati</taxon>
        <taxon>Actinomycetota</taxon>
        <taxon>Actinomycetes</taxon>
        <taxon>Catenulisporales</taxon>
        <taxon>Catenulisporaceae</taxon>
        <taxon>Catenulispora</taxon>
    </lineage>
</organism>
<dbReference type="Proteomes" id="UP001500751">
    <property type="component" value="Unassembled WGS sequence"/>
</dbReference>
<evidence type="ECO:0000313" key="3">
    <source>
        <dbReference type="Proteomes" id="UP001500751"/>
    </source>
</evidence>
<sequence>MTSANATPQTPQPRGTHHREHNKWVYFVALGLLIVMAVIFLITFTQRKHSAEAVDKAQQLQTKLVAAGYTAPEQQVLVSIFGRDGGAVCDNPTGALTRALWLDNNMSNGATGPGMRPVIADHKALAAEALVISVYCPDHLQKFQDKLDDLKTGTTVRR</sequence>
<evidence type="ECO:0000313" key="2">
    <source>
        <dbReference type="EMBL" id="GAA2024768.1"/>
    </source>
</evidence>
<name>A0ABN2U0A1_9ACTN</name>
<dbReference type="EMBL" id="BAAAQN010000010">
    <property type="protein sequence ID" value="GAA2024768.1"/>
    <property type="molecule type" value="Genomic_DNA"/>
</dbReference>
<keyword evidence="1" id="KW-0472">Membrane</keyword>
<protein>
    <recommendedName>
        <fullName evidence="4">DUF732 domain-containing protein</fullName>
    </recommendedName>
</protein>
<accession>A0ABN2U0A1</accession>
<reference evidence="2 3" key="1">
    <citation type="journal article" date="2019" name="Int. J. Syst. Evol. Microbiol.">
        <title>The Global Catalogue of Microorganisms (GCM) 10K type strain sequencing project: providing services to taxonomists for standard genome sequencing and annotation.</title>
        <authorList>
            <consortium name="The Broad Institute Genomics Platform"/>
            <consortium name="The Broad Institute Genome Sequencing Center for Infectious Disease"/>
            <person name="Wu L."/>
            <person name="Ma J."/>
        </authorList>
    </citation>
    <scope>NUCLEOTIDE SEQUENCE [LARGE SCALE GENOMIC DNA]</scope>
    <source>
        <strain evidence="2 3">JCM 16014</strain>
    </source>
</reference>
<keyword evidence="3" id="KW-1185">Reference proteome</keyword>
<feature type="transmembrane region" description="Helical" evidence="1">
    <location>
        <begin position="24"/>
        <end position="44"/>
    </location>
</feature>
<comment type="caution">
    <text evidence="2">The sequence shown here is derived from an EMBL/GenBank/DDBJ whole genome shotgun (WGS) entry which is preliminary data.</text>
</comment>
<evidence type="ECO:0000256" key="1">
    <source>
        <dbReference type="SAM" id="Phobius"/>
    </source>
</evidence>
<keyword evidence="1" id="KW-1133">Transmembrane helix</keyword>
<proteinExistence type="predicted"/>
<keyword evidence="1" id="KW-0812">Transmembrane</keyword>
<evidence type="ECO:0008006" key="4">
    <source>
        <dbReference type="Google" id="ProtNLM"/>
    </source>
</evidence>